<accession>A0AAD7HT92</accession>
<gene>
    <name evidence="1" type="ORF">B0H16DRAFT_1470823</name>
</gene>
<comment type="caution">
    <text evidence="1">The sequence shown here is derived from an EMBL/GenBank/DDBJ whole genome shotgun (WGS) entry which is preliminary data.</text>
</comment>
<protein>
    <submittedName>
        <fullName evidence="1">Uncharacterized protein</fullName>
    </submittedName>
</protein>
<sequence length="117" mass="13009">MPLVNTIKPTRNALPAKGLLNKSRDKRHAILIRGSGKRLSHRNGVDHRGNPLVLYSVTLLTFVVLDIKQNINVYYAQNIFPQMLPRVKEEWSGTLSGSLKFAPSNSTLTANKLDSDA</sequence>
<dbReference type="EMBL" id="JARKIB010000177">
    <property type="protein sequence ID" value="KAJ7727771.1"/>
    <property type="molecule type" value="Genomic_DNA"/>
</dbReference>
<reference evidence="1" key="1">
    <citation type="submission" date="2023-03" db="EMBL/GenBank/DDBJ databases">
        <title>Massive genome expansion in bonnet fungi (Mycena s.s.) driven by repeated elements and novel gene families across ecological guilds.</title>
        <authorList>
            <consortium name="Lawrence Berkeley National Laboratory"/>
            <person name="Harder C.B."/>
            <person name="Miyauchi S."/>
            <person name="Viragh M."/>
            <person name="Kuo A."/>
            <person name="Thoen E."/>
            <person name="Andreopoulos B."/>
            <person name="Lu D."/>
            <person name="Skrede I."/>
            <person name="Drula E."/>
            <person name="Henrissat B."/>
            <person name="Morin E."/>
            <person name="Kohler A."/>
            <person name="Barry K."/>
            <person name="LaButti K."/>
            <person name="Morin E."/>
            <person name="Salamov A."/>
            <person name="Lipzen A."/>
            <person name="Mereny Z."/>
            <person name="Hegedus B."/>
            <person name="Baldrian P."/>
            <person name="Stursova M."/>
            <person name="Weitz H."/>
            <person name="Taylor A."/>
            <person name="Grigoriev I.V."/>
            <person name="Nagy L.G."/>
            <person name="Martin F."/>
            <person name="Kauserud H."/>
        </authorList>
    </citation>
    <scope>NUCLEOTIDE SEQUENCE</scope>
    <source>
        <strain evidence="1">CBHHK182m</strain>
    </source>
</reference>
<dbReference type="Proteomes" id="UP001215598">
    <property type="component" value="Unassembled WGS sequence"/>
</dbReference>
<keyword evidence="2" id="KW-1185">Reference proteome</keyword>
<organism evidence="1 2">
    <name type="scientific">Mycena metata</name>
    <dbReference type="NCBI Taxonomy" id="1033252"/>
    <lineage>
        <taxon>Eukaryota</taxon>
        <taxon>Fungi</taxon>
        <taxon>Dikarya</taxon>
        <taxon>Basidiomycota</taxon>
        <taxon>Agaricomycotina</taxon>
        <taxon>Agaricomycetes</taxon>
        <taxon>Agaricomycetidae</taxon>
        <taxon>Agaricales</taxon>
        <taxon>Marasmiineae</taxon>
        <taxon>Mycenaceae</taxon>
        <taxon>Mycena</taxon>
    </lineage>
</organism>
<evidence type="ECO:0000313" key="2">
    <source>
        <dbReference type="Proteomes" id="UP001215598"/>
    </source>
</evidence>
<evidence type="ECO:0000313" key="1">
    <source>
        <dbReference type="EMBL" id="KAJ7727771.1"/>
    </source>
</evidence>
<proteinExistence type="predicted"/>
<dbReference type="AlphaFoldDB" id="A0AAD7HT92"/>
<name>A0AAD7HT92_9AGAR</name>